<keyword evidence="2" id="KW-1185">Reference proteome</keyword>
<name>A0A3L5TSE8_MYTGA</name>
<feature type="non-terminal residue" evidence="1">
    <location>
        <position position="68"/>
    </location>
</feature>
<protein>
    <submittedName>
        <fullName evidence="1">Uncharacterized protein</fullName>
    </submittedName>
</protein>
<proteinExistence type="predicted"/>
<reference evidence="1 2" key="1">
    <citation type="journal article" date="2016" name="PLoS ONE">
        <title>A First Insight into the Genome of the Filter-Feeder Mussel Mytilus galloprovincialis.</title>
        <authorList>
            <person name="Murgarella M."/>
            <person name="Puiu D."/>
            <person name="Novoa B."/>
            <person name="Figueras A."/>
            <person name="Posada D."/>
            <person name="Canchaya C."/>
        </authorList>
    </citation>
    <scope>NUCLEOTIDE SEQUENCE [LARGE SCALE GENOMIC DNA]</scope>
    <source>
        <tissue evidence="1">Muscle</tissue>
    </source>
</reference>
<accession>A0A3L5TSE8</accession>
<dbReference type="EMBL" id="KV586652">
    <property type="protein sequence ID" value="OPL32822.1"/>
    <property type="molecule type" value="Genomic_DNA"/>
</dbReference>
<evidence type="ECO:0000313" key="2">
    <source>
        <dbReference type="Proteomes" id="UP000266721"/>
    </source>
</evidence>
<dbReference type="AlphaFoldDB" id="A0A3L5TSE8"/>
<comment type="caution">
    <text evidence="1">The sequence shown here is derived from an EMBL/GenBank/DDBJ whole genome shotgun (WGS) entry which is preliminary data.</text>
</comment>
<dbReference type="Proteomes" id="UP000266721">
    <property type="component" value="Unassembled WGS sequence"/>
</dbReference>
<sequence>MDLNETTATHVIEKNGKLFRVKITLEHAFKSEICKGELKITCQIGQTDMQVYLKEFNSCQVRFKVIND</sequence>
<evidence type="ECO:0000313" key="1">
    <source>
        <dbReference type="EMBL" id="OPL32822.1"/>
    </source>
</evidence>
<organism evidence="1 2">
    <name type="scientific">Mytilus galloprovincialis</name>
    <name type="common">Mediterranean mussel</name>
    <dbReference type="NCBI Taxonomy" id="29158"/>
    <lineage>
        <taxon>Eukaryota</taxon>
        <taxon>Metazoa</taxon>
        <taxon>Spiralia</taxon>
        <taxon>Lophotrochozoa</taxon>
        <taxon>Mollusca</taxon>
        <taxon>Bivalvia</taxon>
        <taxon>Autobranchia</taxon>
        <taxon>Pteriomorphia</taxon>
        <taxon>Mytilida</taxon>
        <taxon>Mytiloidea</taxon>
        <taxon>Mytilidae</taxon>
        <taxon>Mytilinae</taxon>
        <taxon>Mytilus</taxon>
    </lineage>
</organism>
<gene>
    <name evidence="1" type="ORF">AM593_01543</name>
</gene>
<feature type="non-terminal residue" evidence="1">
    <location>
        <position position="1"/>
    </location>
</feature>